<keyword evidence="3" id="KW-1185">Reference proteome</keyword>
<protein>
    <submittedName>
        <fullName evidence="2">Uncharacterized protein</fullName>
    </submittedName>
</protein>
<dbReference type="AlphaFoldDB" id="A0AAW1VYQ0"/>
<name>A0AAW1VYQ0_RUBAR</name>
<evidence type="ECO:0000313" key="3">
    <source>
        <dbReference type="Proteomes" id="UP001457282"/>
    </source>
</evidence>
<gene>
    <name evidence="2" type="ORF">M0R45_035486</name>
</gene>
<reference evidence="2 3" key="1">
    <citation type="journal article" date="2023" name="G3 (Bethesda)">
        <title>A chromosome-length genome assembly and annotation of blackberry (Rubus argutus, cv. 'Hillquist').</title>
        <authorList>
            <person name="Bruna T."/>
            <person name="Aryal R."/>
            <person name="Dudchenko O."/>
            <person name="Sargent D.J."/>
            <person name="Mead D."/>
            <person name="Buti M."/>
            <person name="Cavallini A."/>
            <person name="Hytonen T."/>
            <person name="Andres J."/>
            <person name="Pham M."/>
            <person name="Weisz D."/>
            <person name="Mascagni F."/>
            <person name="Usai G."/>
            <person name="Natali L."/>
            <person name="Bassil N."/>
            <person name="Fernandez G.E."/>
            <person name="Lomsadze A."/>
            <person name="Armour M."/>
            <person name="Olukolu B."/>
            <person name="Poorten T."/>
            <person name="Britton C."/>
            <person name="Davik J."/>
            <person name="Ashrafi H."/>
            <person name="Aiden E.L."/>
            <person name="Borodovsky M."/>
            <person name="Worthington M."/>
        </authorList>
    </citation>
    <scope>NUCLEOTIDE SEQUENCE [LARGE SCALE GENOMIC DNA]</scope>
    <source>
        <strain evidence="2">PI 553951</strain>
    </source>
</reference>
<evidence type="ECO:0000313" key="2">
    <source>
        <dbReference type="EMBL" id="KAK9911590.1"/>
    </source>
</evidence>
<organism evidence="2 3">
    <name type="scientific">Rubus argutus</name>
    <name type="common">Southern blackberry</name>
    <dbReference type="NCBI Taxonomy" id="59490"/>
    <lineage>
        <taxon>Eukaryota</taxon>
        <taxon>Viridiplantae</taxon>
        <taxon>Streptophyta</taxon>
        <taxon>Embryophyta</taxon>
        <taxon>Tracheophyta</taxon>
        <taxon>Spermatophyta</taxon>
        <taxon>Magnoliopsida</taxon>
        <taxon>eudicotyledons</taxon>
        <taxon>Gunneridae</taxon>
        <taxon>Pentapetalae</taxon>
        <taxon>rosids</taxon>
        <taxon>fabids</taxon>
        <taxon>Rosales</taxon>
        <taxon>Rosaceae</taxon>
        <taxon>Rosoideae</taxon>
        <taxon>Rosoideae incertae sedis</taxon>
        <taxon>Rubus</taxon>
    </lineage>
</organism>
<proteinExistence type="predicted"/>
<keyword evidence="1" id="KW-0472">Membrane</keyword>
<comment type="caution">
    <text evidence="2">The sequence shown here is derived from an EMBL/GenBank/DDBJ whole genome shotgun (WGS) entry which is preliminary data.</text>
</comment>
<dbReference type="EMBL" id="JBEDUW010000007">
    <property type="protein sequence ID" value="KAK9911590.1"/>
    <property type="molecule type" value="Genomic_DNA"/>
</dbReference>
<accession>A0AAW1VYQ0</accession>
<evidence type="ECO:0000256" key="1">
    <source>
        <dbReference type="SAM" id="Phobius"/>
    </source>
</evidence>
<dbReference type="Proteomes" id="UP001457282">
    <property type="component" value="Unassembled WGS sequence"/>
</dbReference>
<feature type="transmembrane region" description="Helical" evidence="1">
    <location>
        <begin position="49"/>
        <end position="71"/>
    </location>
</feature>
<sequence length="112" mass="12067">MVWLAGGGAAPLGSRWIKSELGSSCTASSIGNRFEHEEKRRWRLMNRRLPWRCAAAGLNLFASAFFLFSVMKPFVLGWISEIGSLGGGMEVATVGDLVEVSLESLIAVVHGG</sequence>
<keyword evidence="1" id="KW-1133">Transmembrane helix</keyword>
<keyword evidence="1" id="KW-0812">Transmembrane</keyword>